<organism evidence="16 17">
    <name type="scientific">Abditibacterium utsteinense</name>
    <dbReference type="NCBI Taxonomy" id="1960156"/>
    <lineage>
        <taxon>Bacteria</taxon>
        <taxon>Pseudomonadati</taxon>
        <taxon>Abditibacteriota</taxon>
        <taxon>Abditibacteriia</taxon>
        <taxon>Abditibacteriales</taxon>
        <taxon>Abditibacteriaceae</taxon>
        <taxon>Abditibacterium</taxon>
    </lineage>
</organism>
<dbReference type="GO" id="GO:0051287">
    <property type="term" value="F:NAD binding"/>
    <property type="evidence" value="ECO:0007669"/>
    <property type="project" value="UniProtKB-UniRule"/>
</dbReference>
<dbReference type="Proteomes" id="UP000237684">
    <property type="component" value="Unassembled WGS sequence"/>
</dbReference>
<dbReference type="PROSITE" id="PS01298">
    <property type="entry name" value="DAPB"/>
    <property type="match status" value="1"/>
</dbReference>
<dbReference type="PANTHER" id="PTHR20836:SF0">
    <property type="entry name" value="4-HYDROXY-TETRAHYDRODIPICOLINATE REDUCTASE 1, CHLOROPLASTIC-RELATED"/>
    <property type="match status" value="1"/>
</dbReference>
<dbReference type="EC" id="1.17.1.8" evidence="10 13"/>
<dbReference type="EMBL" id="NIGF01000008">
    <property type="protein sequence ID" value="PQV63824.1"/>
    <property type="molecule type" value="Genomic_DNA"/>
</dbReference>
<evidence type="ECO:0000256" key="8">
    <source>
        <dbReference type="ARBA" id="ARBA00023154"/>
    </source>
</evidence>
<dbReference type="GO" id="GO:0008839">
    <property type="term" value="F:4-hydroxy-tetrahydrodipicolinate reductase"/>
    <property type="evidence" value="ECO:0007669"/>
    <property type="project" value="UniProtKB-UniRule"/>
</dbReference>
<comment type="pathway">
    <text evidence="9 13">Amino-acid biosynthesis; L-lysine biosynthesis via DAP pathway; (S)-tetrahydrodipicolinate from L-aspartate: step 4/4.</text>
</comment>
<dbReference type="Gene3D" id="3.30.360.10">
    <property type="entry name" value="Dihydrodipicolinate Reductase, domain 2"/>
    <property type="match status" value="1"/>
</dbReference>
<evidence type="ECO:0000259" key="14">
    <source>
        <dbReference type="Pfam" id="PF01113"/>
    </source>
</evidence>
<keyword evidence="7 13" id="KW-0520">NAD</keyword>
<evidence type="ECO:0000256" key="11">
    <source>
        <dbReference type="ARBA" id="ARBA00049080"/>
    </source>
</evidence>
<feature type="active site" description="Proton donor/acceptor" evidence="13">
    <location>
        <position position="153"/>
    </location>
</feature>
<keyword evidence="4 13" id="KW-0521">NADP</keyword>
<comment type="catalytic activity">
    <reaction evidence="11 13">
        <text>(S)-2,3,4,5-tetrahydrodipicolinate + NADP(+) + H2O = (2S,4S)-4-hydroxy-2,3,4,5-tetrahydrodipicolinate + NADPH + H(+)</text>
        <dbReference type="Rhea" id="RHEA:35331"/>
        <dbReference type="ChEBI" id="CHEBI:15377"/>
        <dbReference type="ChEBI" id="CHEBI:15378"/>
        <dbReference type="ChEBI" id="CHEBI:16845"/>
        <dbReference type="ChEBI" id="CHEBI:57783"/>
        <dbReference type="ChEBI" id="CHEBI:58349"/>
        <dbReference type="ChEBI" id="CHEBI:67139"/>
        <dbReference type="EC" id="1.17.1.8"/>
    </reaction>
</comment>
<feature type="binding site" evidence="13">
    <location>
        <begin position="123"/>
        <end position="126"/>
    </location>
    <ligand>
        <name>NAD(+)</name>
        <dbReference type="ChEBI" id="CHEBI:57540"/>
    </ligand>
</feature>
<feature type="binding site" evidence="13">
    <location>
        <begin position="97"/>
        <end position="99"/>
    </location>
    <ligand>
        <name>NAD(+)</name>
        <dbReference type="ChEBI" id="CHEBI:57540"/>
    </ligand>
</feature>
<feature type="binding site" evidence="13">
    <location>
        <begin position="8"/>
        <end position="13"/>
    </location>
    <ligand>
        <name>NAD(+)</name>
        <dbReference type="ChEBI" id="CHEBI:57540"/>
    </ligand>
</feature>
<dbReference type="RefSeq" id="WP_105483667.1">
    <property type="nucleotide sequence ID" value="NZ_NIGF01000008.1"/>
</dbReference>
<evidence type="ECO:0000259" key="15">
    <source>
        <dbReference type="Pfam" id="PF05173"/>
    </source>
</evidence>
<dbReference type="PIRSF" id="PIRSF000161">
    <property type="entry name" value="DHPR"/>
    <property type="match status" value="1"/>
</dbReference>
<reference evidence="16 17" key="1">
    <citation type="journal article" date="2018" name="Syst. Appl. Microbiol.">
        <title>Abditibacterium utsteinense sp. nov., the first cultivated member of candidate phylum FBP, isolated from ice-free Antarctic soil samples.</title>
        <authorList>
            <person name="Tahon G."/>
            <person name="Tytgat B."/>
            <person name="Lebbe L."/>
            <person name="Carlier A."/>
            <person name="Willems A."/>
        </authorList>
    </citation>
    <scope>NUCLEOTIDE SEQUENCE [LARGE SCALE GENOMIC DNA]</scope>
    <source>
        <strain evidence="16 17">LMG 29911</strain>
    </source>
</reference>
<comment type="caution">
    <text evidence="13">Lacks conserved residue(s) required for the propagation of feature annotation.</text>
</comment>
<comment type="similarity">
    <text evidence="1 13">Belongs to the DapB family.</text>
</comment>
<dbReference type="FunFam" id="3.30.360.10:FF:000009">
    <property type="entry name" value="4-hydroxy-tetrahydrodipicolinate reductase"/>
    <property type="match status" value="1"/>
</dbReference>
<gene>
    <name evidence="13" type="primary">dapB</name>
    <name evidence="16" type="ORF">B1R32_10828</name>
</gene>
<evidence type="ECO:0000256" key="6">
    <source>
        <dbReference type="ARBA" id="ARBA00023002"/>
    </source>
</evidence>
<dbReference type="InterPro" id="IPR023940">
    <property type="entry name" value="DHDPR_bac"/>
</dbReference>
<evidence type="ECO:0000256" key="10">
    <source>
        <dbReference type="ARBA" id="ARBA00038983"/>
    </source>
</evidence>
<dbReference type="GO" id="GO:0019877">
    <property type="term" value="P:diaminopimelate biosynthetic process"/>
    <property type="evidence" value="ECO:0007669"/>
    <property type="project" value="UniProtKB-UniRule"/>
</dbReference>
<evidence type="ECO:0000256" key="12">
    <source>
        <dbReference type="ARBA" id="ARBA00049396"/>
    </source>
</evidence>
<evidence type="ECO:0000256" key="13">
    <source>
        <dbReference type="HAMAP-Rule" id="MF_00102"/>
    </source>
</evidence>
<evidence type="ECO:0000256" key="7">
    <source>
        <dbReference type="ARBA" id="ARBA00023027"/>
    </source>
</evidence>
<accession>A0A2S8SSN2</accession>
<proteinExistence type="inferred from homology"/>
<dbReference type="SUPFAM" id="SSF55347">
    <property type="entry name" value="Glyceraldehyde-3-phosphate dehydrogenase-like, C-terminal domain"/>
    <property type="match status" value="1"/>
</dbReference>
<evidence type="ECO:0000256" key="4">
    <source>
        <dbReference type="ARBA" id="ARBA00022857"/>
    </source>
</evidence>
<dbReference type="InterPro" id="IPR036291">
    <property type="entry name" value="NAD(P)-bd_dom_sf"/>
</dbReference>
<feature type="domain" description="Dihydrodipicolinate reductase C-terminal" evidence="15">
    <location>
        <begin position="129"/>
        <end position="268"/>
    </location>
</feature>
<keyword evidence="6 13" id="KW-0560">Oxidoreductase</keyword>
<dbReference type="HAMAP" id="MF_00102">
    <property type="entry name" value="DapB"/>
    <property type="match status" value="1"/>
</dbReference>
<keyword evidence="8 13" id="KW-0457">Lysine biosynthesis</keyword>
<evidence type="ECO:0000256" key="3">
    <source>
        <dbReference type="ARBA" id="ARBA00022605"/>
    </source>
</evidence>
<dbReference type="InParanoid" id="A0A2S8SSN2"/>
<dbReference type="FunCoup" id="A0A2S8SSN2">
    <property type="interactions" value="458"/>
</dbReference>
<feature type="binding site" evidence="13">
    <location>
        <position position="40"/>
    </location>
    <ligand>
        <name>NADP(+)</name>
        <dbReference type="ChEBI" id="CHEBI:58349"/>
    </ligand>
</feature>
<comment type="subunit">
    <text evidence="13">Homotetramer.</text>
</comment>
<name>A0A2S8SSN2_9BACT</name>
<keyword evidence="17" id="KW-1185">Reference proteome</keyword>
<dbReference type="NCBIfam" id="TIGR00036">
    <property type="entry name" value="dapB"/>
    <property type="match status" value="1"/>
</dbReference>
<feature type="binding site" evidence="13">
    <location>
        <position position="154"/>
    </location>
    <ligand>
        <name>(S)-2,3,4,5-tetrahydrodipicolinate</name>
        <dbReference type="ChEBI" id="CHEBI:16845"/>
    </ligand>
</feature>
<comment type="function">
    <text evidence="13">Catalyzes the conversion of 4-hydroxy-tetrahydrodipicolinate (HTPA) to tetrahydrodipicolinate.</text>
</comment>
<comment type="caution">
    <text evidence="13">Was originally thought to be a dihydrodipicolinate reductase (DHDPR), catalyzing the conversion of dihydrodipicolinate to tetrahydrodipicolinate. However, it was shown in E.coli that the substrate of the enzymatic reaction is not dihydrodipicolinate (DHDP) but in fact (2S,4S)-4-hydroxy-2,3,4,5-tetrahydrodipicolinic acid (HTPA), the product released by the DapA-catalyzed reaction.</text>
</comment>
<dbReference type="SUPFAM" id="SSF51735">
    <property type="entry name" value="NAD(P)-binding Rossmann-fold domains"/>
    <property type="match status" value="1"/>
</dbReference>
<feature type="domain" description="Dihydrodipicolinate reductase N-terminal" evidence="14">
    <location>
        <begin position="2"/>
        <end position="126"/>
    </location>
</feature>
<evidence type="ECO:0000313" key="16">
    <source>
        <dbReference type="EMBL" id="PQV63824.1"/>
    </source>
</evidence>
<dbReference type="GO" id="GO:0009089">
    <property type="term" value="P:lysine biosynthetic process via diaminopimelate"/>
    <property type="evidence" value="ECO:0007669"/>
    <property type="project" value="UniProtKB-UniRule"/>
</dbReference>
<dbReference type="Pfam" id="PF05173">
    <property type="entry name" value="DapB_C"/>
    <property type="match status" value="1"/>
</dbReference>
<feature type="active site" description="Proton donor" evidence="13">
    <location>
        <position position="157"/>
    </location>
</feature>
<dbReference type="Gene3D" id="3.40.50.720">
    <property type="entry name" value="NAD(P)-binding Rossmann-like Domain"/>
    <property type="match status" value="1"/>
</dbReference>
<protein>
    <recommendedName>
        <fullName evidence="10 13">4-hydroxy-tetrahydrodipicolinate reductase</fullName>
        <shortName evidence="13">HTPA reductase</shortName>
        <ecNumber evidence="10 13">1.17.1.8</ecNumber>
    </recommendedName>
</protein>
<dbReference type="InterPro" id="IPR000846">
    <property type="entry name" value="DapB_N"/>
</dbReference>
<comment type="caution">
    <text evidence="16">The sequence shown here is derived from an EMBL/GenBank/DDBJ whole genome shotgun (WGS) entry which is preliminary data.</text>
</comment>
<dbReference type="PANTHER" id="PTHR20836">
    <property type="entry name" value="DIHYDRODIPICOLINATE REDUCTASE"/>
    <property type="match status" value="1"/>
</dbReference>
<feature type="binding site" evidence="13">
    <location>
        <begin position="163"/>
        <end position="164"/>
    </location>
    <ligand>
        <name>(S)-2,3,4,5-tetrahydrodipicolinate</name>
        <dbReference type="ChEBI" id="CHEBI:16845"/>
    </ligand>
</feature>
<evidence type="ECO:0000256" key="9">
    <source>
        <dbReference type="ARBA" id="ARBA00037922"/>
    </source>
</evidence>
<dbReference type="AlphaFoldDB" id="A0A2S8SSN2"/>
<evidence type="ECO:0000256" key="1">
    <source>
        <dbReference type="ARBA" id="ARBA00006642"/>
    </source>
</evidence>
<evidence type="ECO:0000256" key="5">
    <source>
        <dbReference type="ARBA" id="ARBA00022915"/>
    </source>
</evidence>
<dbReference type="InterPro" id="IPR022664">
    <property type="entry name" value="DapB_N_CS"/>
</dbReference>
<dbReference type="GO" id="GO:0050661">
    <property type="term" value="F:NADP binding"/>
    <property type="evidence" value="ECO:0007669"/>
    <property type="project" value="UniProtKB-UniRule"/>
</dbReference>
<keyword evidence="2 13" id="KW-0963">Cytoplasm</keyword>
<dbReference type="CDD" id="cd02274">
    <property type="entry name" value="DHDPR_N"/>
    <property type="match status" value="1"/>
</dbReference>
<dbReference type="OrthoDB" id="9790352at2"/>
<comment type="subcellular location">
    <subcellularLocation>
        <location evidence="13">Cytoplasm</location>
    </subcellularLocation>
</comment>
<sequence>MISVLLVGAAGRMGREVVKAVSADGETELVTAVGCTSAGRDAGEVAGIGTIGLEIQSDLQRAIAGSNASVAVDFSVPSAVKSNIAALLEAKIAPVIGATGLSQEDLAQIDISAKNEGVPVLFAPNFAIGAILMMRFASEAAKYFEMAEILEYHHEKKLDAPSGTAFQTALKMREAKGEDFVRVGGDSAEHNSTAVGARGGEIGGISIHSIRLPGFLAHQEVVFGMPGQTLNIRHDTITRECYMPGVLLAIKRVRDLSPGLHFGLEKVM</sequence>
<dbReference type="Pfam" id="PF01113">
    <property type="entry name" value="DapB_N"/>
    <property type="match status" value="1"/>
</dbReference>
<dbReference type="UniPathway" id="UPA00034">
    <property type="reaction ID" value="UER00018"/>
</dbReference>
<evidence type="ECO:0000256" key="2">
    <source>
        <dbReference type="ARBA" id="ARBA00022490"/>
    </source>
</evidence>
<dbReference type="GO" id="GO:0016726">
    <property type="term" value="F:oxidoreductase activity, acting on CH or CH2 groups, NAD or NADP as acceptor"/>
    <property type="evidence" value="ECO:0007669"/>
    <property type="project" value="UniProtKB-UniRule"/>
</dbReference>
<dbReference type="GO" id="GO:0005829">
    <property type="term" value="C:cytosol"/>
    <property type="evidence" value="ECO:0007669"/>
    <property type="project" value="TreeGrafter"/>
</dbReference>
<keyword evidence="5 13" id="KW-0220">Diaminopimelate biosynthesis</keyword>
<comment type="catalytic activity">
    <reaction evidence="12 13">
        <text>(S)-2,3,4,5-tetrahydrodipicolinate + NAD(+) + H2O = (2S,4S)-4-hydroxy-2,3,4,5-tetrahydrodipicolinate + NADH + H(+)</text>
        <dbReference type="Rhea" id="RHEA:35323"/>
        <dbReference type="ChEBI" id="CHEBI:15377"/>
        <dbReference type="ChEBI" id="CHEBI:15378"/>
        <dbReference type="ChEBI" id="CHEBI:16845"/>
        <dbReference type="ChEBI" id="CHEBI:57540"/>
        <dbReference type="ChEBI" id="CHEBI:57945"/>
        <dbReference type="ChEBI" id="CHEBI:67139"/>
        <dbReference type="EC" id="1.17.1.8"/>
    </reaction>
</comment>
<evidence type="ECO:0000313" key="17">
    <source>
        <dbReference type="Proteomes" id="UP000237684"/>
    </source>
</evidence>
<keyword evidence="3 13" id="KW-0028">Amino-acid biosynthesis</keyword>
<dbReference type="InterPro" id="IPR022663">
    <property type="entry name" value="DapB_C"/>
</dbReference>